<sequence>MSDKKKGIAIGALVLAVVGIVGNLFMPKTSDLQKQSVSDVQIDSQPTLPIDEALVVETNNVQVTALVEPMPVSTIEQPSPSPVLYLEPLALGTAMAEHIQNVTKREIAQVKVSISELNAREWDAKKIKREDAVNQAIGLDYSPVNVVSVTTKAATVNTEPTLTLRGITGTAVEGQYAARLFSQGQFKRVEVGSRLSGYKITSITKESVTLKGKGGVHTLLLGESL</sequence>
<keyword evidence="3" id="KW-1185">Reference proteome</keyword>
<evidence type="ECO:0000313" key="2">
    <source>
        <dbReference type="EMBL" id="RJX68649.1"/>
    </source>
</evidence>
<dbReference type="RefSeq" id="WP_120033618.1">
    <property type="nucleotide sequence ID" value="NZ_QVMU01000019.1"/>
</dbReference>
<comment type="caution">
    <text evidence="2">The sequence shown here is derived from an EMBL/GenBank/DDBJ whole genome shotgun (WGS) entry which is preliminary data.</text>
</comment>
<reference evidence="2 3" key="1">
    <citation type="submission" date="2018-08" db="EMBL/GenBank/DDBJ databases">
        <title>Vibrio isolated from the Eastern China Marginal Seas.</title>
        <authorList>
            <person name="Li Y."/>
        </authorList>
    </citation>
    <scope>NUCLEOTIDE SEQUENCE [LARGE SCALE GENOMIC DNA]</scope>
    <source>
        <strain evidence="2 3">BEI233</strain>
    </source>
</reference>
<keyword evidence="1" id="KW-1133">Transmembrane helix</keyword>
<dbReference type="EMBL" id="QVMU01000019">
    <property type="protein sequence ID" value="RJX68649.1"/>
    <property type="molecule type" value="Genomic_DNA"/>
</dbReference>
<keyword evidence="1" id="KW-0812">Transmembrane</keyword>
<evidence type="ECO:0000313" key="3">
    <source>
        <dbReference type="Proteomes" id="UP000273252"/>
    </source>
</evidence>
<accession>A0A3A6QBG0</accession>
<dbReference type="AlphaFoldDB" id="A0A3A6QBG0"/>
<dbReference type="Proteomes" id="UP000273252">
    <property type="component" value="Unassembled WGS sequence"/>
</dbReference>
<feature type="transmembrane region" description="Helical" evidence="1">
    <location>
        <begin position="7"/>
        <end position="26"/>
    </location>
</feature>
<evidence type="ECO:0000256" key="1">
    <source>
        <dbReference type="SAM" id="Phobius"/>
    </source>
</evidence>
<protein>
    <submittedName>
        <fullName evidence="2">Uncharacterized protein</fullName>
    </submittedName>
</protein>
<keyword evidence="1" id="KW-0472">Membrane</keyword>
<organism evidence="2 3">
    <name type="scientific">Vibrio sinensis</name>
    <dbReference type="NCBI Taxonomy" id="2302434"/>
    <lineage>
        <taxon>Bacteria</taxon>
        <taxon>Pseudomonadati</taxon>
        <taxon>Pseudomonadota</taxon>
        <taxon>Gammaproteobacteria</taxon>
        <taxon>Vibrionales</taxon>
        <taxon>Vibrionaceae</taxon>
        <taxon>Vibrio</taxon>
    </lineage>
</organism>
<name>A0A3A6QBG0_9VIBR</name>
<gene>
    <name evidence="2" type="ORF">DZ860_16785</name>
</gene>
<proteinExistence type="predicted"/>